<sequence length="550" mass="60268">MAFSLNRTESPLSREERYKINENWTKIEQGYNNVVQTVADTAFEKVVDAAKLIWLAPVNTFADLATTYPNAVEGNAAMAKDTGIIYRFDGTQWEPIQQIDATAINEVDSRLGGEITVNKESLNQRGINIMYPPAPLVGAKGDYNPDTGLGTDDTAAIQACIDYANSTGVRKVFAPSKDFLISSTIFLNGCTLIGVKSNIYSESSKGSCFITSSKDFIAISQGSMATNDIQFGISDIYVKNALVGFEINYAINSKFERLYAVDCDTGYKLGDLSAVGSMFCEFNNLYTTGTRIGAIVQSKNYFNNNRFNNGFIYGSEKAFHLEVTGGYGAVNNVFNNVEFRSPLGRGIILTNTRNTIFNSVYFECGGNAIRTINFSSIILNDCVYGVFKADNFNLDTSVVFAEGGLRMNLDGGLIFLTPEYDNKSFYDTANSLTYSNIYITNNISTNGTASNFQQFKQITNEIAYKKEKQALTTSTLNIDPNTTATLDFTFPTPFSKTPDGYSIVPRGSSGQENDVQWLLVSISATGGKISVRNNSSGTKSINFRVTAEII</sequence>
<evidence type="ECO:0000313" key="1">
    <source>
        <dbReference type="EMBL" id="MBD8028610.1"/>
    </source>
</evidence>
<accession>A0ABR8XHC9</accession>
<dbReference type="Gene3D" id="2.160.20.10">
    <property type="entry name" value="Single-stranded right-handed beta-helix, Pectin lyase-like"/>
    <property type="match status" value="1"/>
</dbReference>
<dbReference type="SUPFAM" id="SSF51126">
    <property type="entry name" value="Pectin lyase-like"/>
    <property type="match status" value="1"/>
</dbReference>
<proteinExistence type="predicted"/>
<dbReference type="RefSeq" id="WP_191709003.1">
    <property type="nucleotide sequence ID" value="NZ_JACSQA010000048.1"/>
</dbReference>
<evidence type="ECO:0000313" key="2">
    <source>
        <dbReference type="Proteomes" id="UP000640930"/>
    </source>
</evidence>
<evidence type="ECO:0008006" key="3">
    <source>
        <dbReference type="Google" id="ProtNLM"/>
    </source>
</evidence>
<reference evidence="1 2" key="1">
    <citation type="submission" date="2020-08" db="EMBL/GenBank/DDBJ databases">
        <title>A Genomic Blueprint of the Chicken Gut Microbiome.</title>
        <authorList>
            <person name="Gilroy R."/>
            <person name="Ravi A."/>
            <person name="Getino M."/>
            <person name="Pursley I."/>
            <person name="Horton D.L."/>
            <person name="Alikhan N.-F."/>
            <person name="Baker D."/>
            <person name="Gharbi K."/>
            <person name="Hall N."/>
            <person name="Watson M."/>
            <person name="Adriaenssens E.M."/>
            <person name="Foster-Nyarko E."/>
            <person name="Jarju S."/>
            <person name="Secka A."/>
            <person name="Antonio M."/>
            <person name="Oren A."/>
            <person name="Chaudhuri R."/>
            <person name="La Ragione R.M."/>
            <person name="Hildebrand F."/>
            <person name="Pallen M.J."/>
        </authorList>
    </citation>
    <scope>NUCLEOTIDE SEQUENCE [LARGE SCALE GENOMIC DNA]</scope>
    <source>
        <strain evidence="1 2">Re31</strain>
    </source>
</reference>
<protein>
    <recommendedName>
        <fullName evidence="3">Pectate lyase superfamily protein domain-containing protein</fullName>
    </recommendedName>
</protein>
<dbReference type="InterPro" id="IPR012334">
    <property type="entry name" value="Pectin_lyas_fold"/>
</dbReference>
<gene>
    <name evidence="1" type="ORF">H9636_18405</name>
</gene>
<comment type="caution">
    <text evidence="1">The sequence shown here is derived from an EMBL/GenBank/DDBJ whole genome shotgun (WGS) entry which is preliminary data.</text>
</comment>
<dbReference type="InterPro" id="IPR011050">
    <property type="entry name" value="Pectin_lyase_fold/virulence"/>
</dbReference>
<dbReference type="EMBL" id="JACSQA010000048">
    <property type="protein sequence ID" value="MBD8028610.1"/>
    <property type="molecule type" value="Genomic_DNA"/>
</dbReference>
<name>A0ABR8XHC9_9BACL</name>
<organism evidence="1 2">
    <name type="scientific">Ureibacillus galli</name>
    <dbReference type="NCBI Taxonomy" id="2762222"/>
    <lineage>
        <taxon>Bacteria</taxon>
        <taxon>Bacillati</taxon>
        <taxon>Bacillota</taxon>
        <taxon>Bacilli</taxon>
        <taxon>Bacillales</taxon>
        <taxon>Caryophanaceae</taxon>
        <taxon>Ureibacillus</taxon>
    </lineage>
</organism>
<dbReference type="Proteomes" id="UP000640930">
    <property type="component" value="Unassembled WGS sequence"/>
</dbReference>
<keyword evidence="2" id="KW-1185">Reference proteome</keyword>